<dbReference type="AlphaFoldDB" id="A0A1I6AZH0"/>
<sequence length="167" mass="17597">MRYQSFYPFAQNQGNDFFGMSNSSPQNVPNNSFDFWGGNQAAPPPPPTAPAGPATNFFSQFQSAAPTGGFQQGQPVSKTMGYLQTADKFLNTAQQLTPMVRQFAPMIQNVPALLKLYRGFQSVPAATTAVTGNLGAATAASTAARATSTAASLTNGASIPRIFQPPI</sequence>
<accession>A0A1I6AZH0</accession>
<reference evidence="3" key="1">
    <citation type="submission" date="2016-10" db="EMBL/GenBank/DDBJ databases">
        <authorList>
            <person name="Varghese N."/>
            <person name="Submissions S."/>
        </authorList>
    </citation>
    <scope>NUCLEOTIDE SEQUENCE [LARGE SCALE GENOMIC DNA]</scope>
    <source>
        <strain evidence="3">DSM 11706</strain>
    </source>
</reference>
<evidence type="ECO:0000256" key="1">
    <source>
        <dbReference type="SAM" id="MobiDB-lite"/>
    </source>
</evidence>
<evidence type="ECO:0000313" key="2">
    <source>
        <dbReference type="EMBL" id="SFQ74098.1"/>
    </source>
</evidence>
<dbReference type="Pfam" id="PF14181">
    <property type="entry name" value="YqfQ"/>
    <property type="match status" value="1"/>
</dbReference>
<dbReference type="OrthoDB" id="2860117at2"/>
<proteinExistence type="predicted"/>
<feature type="region of interest" description="Disordered" evidence="1">
    <location>
        <begin position="36"/>
        <end position="56"/>
    </location>
</feature>
<protein>
    <submittedName>
        <fullName evidence="2">YqfQ-like protein</fullName>
    </submittedName>
</protein>
<dbReference type="InterPro" id="IPR025571">
    <property type="entry name" value="YqfQ"/>
</dbReference>
<evidence type="ECO:0000313" key="3">
    <source>
        <dbReference type="Proteomes" id="UP000198734"/>
    </source>
</evidence>
<dbReference type="RefSeq" id="WP_093538374.1">
    <property type="nucleotide sequence ID" value="NZ_FOXU01000010.1"/>
</dbReference>
<dbReference type="STRING" id="126156.SAMN05421670_0014"/>
<dbReference type="Proteomes" id="UP000198734">
    <property type="component" value="Unassembled WGS sequence"/>
</dbReference>
<dbReference type="EMBL" id="FOXU01000010">
    <property type="protein sequence ID" value="SFQ74098.1"/>
    <property type="molecule type" value="Genomic_DNA"/>
</dbReference>
<organism evidence="2 3">
    <name type="scientific">Psychrobacillus psychrotolerans</name>
    <dbReference type="NCBI Taxonomy" id="126156"/>
    <lineage>
        <taxon>Bacteria</taxon>
        <taxon>Bacillati</taxon>
        <taxon>Bacillota</taxon>
        <taxon>Bacilli</taxon>
        <taxon>Bacillales</taxon>
        <taxon>Bacillaceae</taxon>
        <taxon>Psychrobacillus</taxon>
    </lineage>
</organism>
<name>A0A1I6AZH0_9BACI</name>
<keyword evidence="3" id="KW-1185">Reference proteome</keyword>
<gene>
    <name evidence="2" type="ORF">SAMN05421670_0014</name>
</gene>